<name>A0A5C1I8K1_9SPHI</name>
<dbReference type="InterPro" id="IPR036097">
    <property type="entry name" value="HisK_dim/P_sf"/>
</dbReference>
<dbReference type="PROSITE" id="PS50109">
    <property type="entry name" value="HIS_KIN"/>
    <property type="match status" value="1"/>
</dbReference>
<dbReference type="Proteomes" id="UP000251402">
    <property type="component" value="Chromosome"/>
</dbReference>
<evidence type="ECO:0000256" key="3">
    <source>
        <dbReference type="ARBA" id="ARBA00022553"/>
    </source>
</evidence>
<comment type="catalytic activity">
    <reaction evidence="1">
        <text>ATP + protein L-histidine = ADP + protein N-phospho-L-histidine.</text>
        <dbReference type="EC" id="2.7.13.3"/>
    </reaction>
</comment>
<dbReference type="PRINTS" id="PR00344">
    <property type="entry name" value="BCTRLSENSOR"/>
</dbReference>
<accession>A0A5C1I8K1</accession>
<dbReference type="SUPFAM" id="SSF55874">
    <property type="entry name" value="ATPase domain of HSP90 chaperone/DNA topoisomerase II/histidine kinase"/>
    <property type="match status" value="1"/>
</dbReference>
<dbReference type="RefSeq" id="WP_112573163.1">
    <property type="nucleotide sequence ID" value="NZ_CP043450.1"/>
</dbReference>
<dbReference type="KEGG" id="mrub:DEO27_030915"/>
<dbReference type="InterPro" id="IPR003594">
    <property type="entry name" value="HATPase_dom"/>
</dbReference>
<sequence>MGRIILRQARLDNMKNEFINNISHELRTPLSILRTSNEALLNFGAAEDADTRNRYLGINAGIINEMDTSLERMMGVMLNSDVNRKATFRYVDTEKLVNSIVSRYTLDTSANIATDLENGPAEINTDPYMMTIILNNLVDNAIKYSSPDPRIVIKTTVRRKGWELIVKDNGRGIPAVHLPYIFDKFYRVPSGDLHEVKGYGIGLAYVDELVKKLYGRIDVNSRPGYGTSFHLKFKNHGSH</sequence>
<dbReference type="PANTHER" id="PTHR45453:SF1">
    <property type="entry name" value="PHOSPHATE REGULON SENSOR PROTEIN PHOR"/>
    <property type="match status" value="1"/>
</dbReference>
<protein>
    <recommendedName>
        <fullName evidence="2">histidine kinase</fullName>
        <ecNumber evidence="2">2.7.13.3</ecNumber>
    </recommendedName>
</protein>
<evidence type="ECO:0000313" key="8">
    <source>
        <dbReference type="EMBL" id="QEM14243.1"/>
    </source>
</evidence>
<keyword evidence="4" id="KW-0808">Transferase</keyword>
<evidence type="ECO:0000256" key="1">
    <source>
        <dbReference type="ARBA" id="ARBA00000085"/>
    </source>
</evidence>
<dbReference type="GO" id="GO:0016036">
    <property type="term" value="P:cellular response to phosphate starvation"/>
    <property type="evidence" value="ECO:0007669"/>
    <property type="project" value="TreeGrafter"/>
</dbReference>
<keyword evidence="9" id="KW-1185">Reference proteome</keyword>
<dbReference type="EC" id="2.7.13.3" evidence="2"/>
<dbReference type="PANTHER" id="PTHR45453">
    <property type="entry name" value="PHOSPHATE REGULON SENSOR PROTEIN PHOR"/>
    <property type="match status" value="1"/>
</dbReference>
<evidence type="ECO:0000256" key="5">
    <source>
        <dbReference type="ARBA" id="ARBA00022777"/>
    </source>
</evidence>
<dbReference type="SMART" id="SM00388">
    <property type="entry name" value="HisKA"/>
    <property type="match status" value="1"/>
</dbReference>
<dbReference type="AlphaFoldDB" id="A0A5C1I8K1"/>
<organism evidence="8 9">
    <name type="scientific">Mucilaginibacter rubeus</name>
    <dbReference type="NCBI Taxonomy" id="2027860"/>
    <lineage>
        <taxon>Bacteria</taxon>
        <taxon>Pseudomonadati</taxon>
        <taxon>Bacteroidota</taxon>
        <taxon>Sphingobacteriia</taxon>
        <taxon>Sphingobacteriales</taxon>
        <taxon>Sphingobacteriaceae</taxon>
        <taxon>Mucilaginibacter</taxon>
    </lineage>
</organism>
<dbReference type="GO" id="GO:0004721">
    <property type="term" value="F:phosphoprotein phosphatase activity"/>
    <property type="evidence" value="ECO:0007669"/>
    <property type="project" value="TreeGrafter"/>
</dbReference>
<dbReference type="Gene3D" id="3.30.565.10">
    <property type="entry name" value="Histidine kinase-like ATPase, C-terminal domain"/>
    <property type="match status" value="1"/>
</dbReference>
<dbReference type="InterPro" id="IPR004358">
    <property type="entry name" value="Sig_transdc_His_kin-like_C"/>
</dbReference>
<keyword evidence="6" id="KW-0902">Two-component regulatory system</keyword>
<dbReference type="InterPro" id="IPR005467">
    <property type="entry name" value="His_kinase_dom"/>
</dbReference>
<dbReference type="CDD" id="cd00075">
    <property type="entry name" value="HATPase"/>
    <property type="match status" value="1"/>
</dbReference>
<dbReference type="InterPro" id="IPR036890">
    <property type="entry name" value="HATPase_C_sf"/>
</dbReference>
<dbReference type="InterPro" id="IPR050351">
    <property type="entry name" value="BphY/WalK/GraS-like"/>
</dbReference>
<proteinExistence type="predicted"/>
<dbReference type="SMART" id="SM00387">
    <property type="entry name" value="HATPase_c"/>
    <property type="match status" value="1"/>
</dbReference>
<dbReference type="CDD" id="cd00082">
    <property type="entry name" value="HisKA"/>
    <property type="match status" value="1"/>
</dbReference>
<dbReference type="SUPFAM" id="SSF47384">
    <property type="entry name" value="Homodimeric domain of signal transducing histidine kinase"/>
    <property type="match status" value="1"/>
</dbReference>
<dbReference type="Pfam" id="PF02518">
    <property type="entry name" value="HATPase_c"/>
    <property type="match status" value="1"/>
</dbReference>
<evidence type="ECO:0000313" key="9">
    <source>
        <dbReference type="Proteomes" id="UP000251402"/>
    </source>
</evidence>
<gene>
    <name evidence="8" type="ORF">DEO27_030915</name>
</gene>
<dbReference type="Pfam" id="PF00512">
    <property type="entry name" value="HisKA"/>
    <property type="match status" value="1"/>
</dbReference>
<dbReference type="InterPro" id="IPR003661">
    <property type="entry name" value="HisK_dim/P_dom"/>
</dbReference>
<dbReference type="EMBL" id="CP043450">
    <property type="protein sequence ID" value="QEM14243.1"/>
    <property type="molecule type" value="Genomic_DNA"/>
</dbReference>
<evidence type="ECO:0000259" key="7">
    <source>
        <dbReference type="PROSITE" id="PS50109"/>
    </source>
</evidence>
<reference evidence="8" key="1">
    <citation type="submission" date="2019-08" db="EMBL/GenBank/DDBJ databases">
        <title>Comparative genome analysis confer to the adaptation heavy metal polluted environment.</title>
        <authorList>
            <person name="Li Y."/>
        </authorList>
    </citation>
    <scope>NUCLEOTIDE SEQUENCE [LARGE SCALE GENOMIC DNA]</scope>
    <source>
        <strain evidence="8">P1</strain>
    </source>
</reference>
<dbReference type="Gene3D" id="1.10.287.130">
    <property type="match status" value="1"/>
</dbReference>
<evidence type="ECO:0000256" key="2">
    <source>
        <dbReference type="ARBA" id="ARBA00012438"/>
    </source>
</evidence>
<dbReference type="OrthoDB" id="921707at2"/>
<feature type="domain" description="Histidine kinase" evidence="7">
    <location>
        <begin position="21"/>
        <end position="237"/>
    </location>
</feature>
<dbReference type="GO" id="GO:0005886">
    <property type="term" value="C:plasma membrane"/>
    <property type="evidence" value="ECO:0007669"/>
    <property type="project" value="TreeGrafter"/>
</dbReference>
<evidence type="ECO:0000256" key="4">
    <source>
        <dbReference type="ARBA" id="ARBA00022679"/>
    </source>
</evidence>
<evidence type="ECO:0000256" key="6">
    <source>
        <dbReference type="ARBA" id="ARBA00023012"/>
    </source>
</evidence>
<dbReference type="GO" id="GO:0000155">
    <property type="term" value="F:phosphorelay sensor kinase activity"/>
    <property type="evidence" value="ECO:0007669"/>
    <property type="project" value="InterPro"/>
</dbReference>
<keyword evidence="5 8" id="KW-0418">Kinase</keyword>
<keyword evidence="3" id="KW-0597">Phosphoprotein</keyword>